<evidence type="ECO:0000313" key="1">
    <source>
        <dbReference type="EMBL" id="OJH38838.1"/>
    </source>
</evidence>
<accession>A0A1L9B9C2</accession>
<proteinExistence type="predicted"/>
<reference evidence="1 2" key="2">
    <citation type="submission" date="2016-12" db="EMBL/GenBank/DDBJ databases">
        <title>Draft Genome Sequence of Cystobacter ferrugineus Strain Cbfe23.</title>
        <authorList>
            <person name="Akbar S."/>
            <person name="Dowd S.E."/>
            <person name="Stevens D.C."/>
        </authorList>
    </citation>
    <scope>NUCLEOTIDE SEQUENCE [LARGE SCALE GENOMIC DNA]</scope>
    <source>
        <strain evidence="1 2">Cbfe23</strain>
    </source>
</reference>
<organism evidence="1 2">
    <name type="scientific">Cystobacter ferrugineus</name>
    <dbReference type="NCBI Taxonomy" id="83449"/>
    <lineage>
        <taxon>Bacteria</taxon>
        <taxon>Pseudomonadati</taxon>
        <taxon>Myxococcota</taxon>
        <taxon>Myxococcia</taxon>
        <taxon>Myxococcales</taxon>
        <taxon>Cystobacterineae</taxon>
        <taxon>Archangiaceae</taxon>
        <taxon>Cystobacter</taxon>
    </lineage>
</organism>
<dbReference type="EMBL" id="MPIN01000005">
    <property type="protein sequence ID" value="OJH38838.1"/>
    <property type="molecule type" value="Genomic_DNA"/>
</dbReference>
<protein>
    <submittedName>
        <fullName evidence="1">Uncharacterized protein</fullName>
    </submittedName>
</protein>
<sequence length="103" mass="11156">MSISRIEGRLVDAQGNLIGMVRVSAEGGLWSGEIDLSGSAPSIVSLFTRFEQLVNGQMLSLVDAVETEISQLGAQFLVADEEALPVEDLQIYPAQREVSFRTT</sequence>
<name>A0A1L9B9C2_9BACT</name>
<evidence type="ECO:0000313" key="2">
    <source>
        <dbReference type="Proteomes" id="UP000182229"/>
    </source>
</evidence>
<dbReference type="AlphaFoldDB" id="A0A1L9B9C2"/>
<dbReference type="Proteomes" id="UP000182229">
    <property type="component" value="Unassembled WGS sequence"/>
</dbReference>
<gene>
    <name evidence="1" type="ORF">BON30_21690</name>
</gene>
<keyword evidence="2" id="KW-1185">Reference proteome</keyword>
<comment type="caution">
    <text evidence="1">The sequence shown here is derived from an EMBL/GenBank/DDBJ whole genome shotgun (WGS) entry which is preliminary data.</text>
</comment>
<reference evidence="2" key="1">
    <citation type="submission" date="2016-11" db="EMBL/GenBank/DDBJ databases">
        <authorList>
            <person name="Shukria A."/>
            <person name="Stevens D.C."/>
        </authorList>
    </citation>
    <scope>NUCLEOTIDE SEQUENCE [LARGE SCALE GENOMIC DNA]</scope>
    <source>
        <strain evidence="2">Cbfe23</strain>
    </source>
</reference>